<dbReference type="OrthoDB" id="8068875at2759"/>
<feature type="region of interest" description="Disordered" evidence="14">
    <location>
        <begin position="1"/>
        <end position="25"/>
    </location>
</feature>
<dbReference type="Gene3D" id="3.30.2160.10">
    <property type="entry name" value="Hect, E3 ligase catalytic domain"/>
    <property type="match status" value="1"/>
</dbReference>
<dbReference type="VEuPathDB" id="VectorBase:LDEU005792"/>
<dbReference type="InterPro" id="IPR044611">
    <property type="entry name" value="E3A/B/C-like"/>
</dbReference>
<dbReference type="InterPro" id="IPR035983">
    <property type="entry name" value="Hect_E3_ubiquitin_ligase"/>
</dbReference>
<comment type="similarity">
    <text evidence="8">Belongs to the UBE3C family.</text>
</comment>
<sequence>MYSFEGEFREKPKQNLGGNNSKLKRDEFIQKAAEERRQREDNRKRIRSATIIQSTFRRHIVRKRLFEQMRKDFDERFTKVNEKELDVIQVSQLLRNLLIFYRIGIDDSRLSSFGQLLITKKDTVLECLVKDVKQWLHRIKKLLHLNMRQLSNLKSTNLSIPLRLLEIYTTSNTYSSFSDGEKVMLSIWSYLVQNGYFVDTRKILDSKVPAPYEETLRPPTPLAASILDLILRPLQLNMKVDSNVVLKFFTDFLSPPLSLQIRYYILPTISKNVPLSLNASTILNSLASINLNNSMNVTQLKLTPSLWLFYSFMKIMSPQLFKLPLTDKVKYVIFLKEMSFTLPENSHQSAIDEEEEESDEMITDEADEIAQIISQLMEMINDTSHVNLLVSVLEEDNSNVVLLSLTHLCHSMTSSHHLAVYNYRLLYTLSFKSMFLRKLWNYITTVTTRSVFGTPTPLLKILSRGQPLAAVDWHKILPQLTLFCLLFSYLLPTLDDVEFYESAKAELSKYSPMPFTLQELQGMTLILKDVCIGLVELAYHDTKLAFIDDYKDVVNNANNHGSGGTVKHWLKLFKTSVYLLRQLYRRDSRKTFCPPNHWISKQVVICVERPTNFRVGNRQRQRYQQFVGLRHLTREELEEEGPPLSTTEIRNVTILQEIPFVVPFHDRVKILQALMFRDKEHTIGNLHHFQVPGSSIAVQIRRSYIYEDAFDKLSLENEPDLKRPIRVQLVNAAGLDEAGIDGGGIFREFLNELLKTAFDPNRGFFKSSDDSLLYPNATAHIIVENYEKHYFFMGRMLGKALYENMLVELPFSTFFLAKILAKHSASDIDIHHLASLDPLMYKNLVYLKNYEGDVSELGLDFTVMISDFGTNKVVELKPGGSKIPVTAQNRIEYIHLVADYRLNKQIRTQCLAFKQGLANVIDLDWIRMFDPRELQTLISGAQTPIDIEDLKKHTNYSGGYSAEHKTIVAFWNIVTQFQEQQKRCLLKFVTSCSRPPLLGFKDLHPPFCIQCAGREHRLPTASTCMNLLKLPEYSDVDTLKQKLLYAVESGVGFELS</sequence>
<evidence type="ECO:0000259" key="15">
    <source>
        <dbReference type="PROSITE" id="PS50237"/>
    </source>
</evidence>
<dbReference type="Proteomes" id="UP000288716">
    <property type="component" value="Unassembled WGS sequence"/>
</dbReference>
<dbReference type="Pfam" id="PF00632">
    <property type="entry name" value="HECT"/>
    <property type="match status" value="1"/>
</dbReference>
<dbReference type="EC" id="2.3.2.26" evidence="3"/>
<proteinExistence type="inferred from homology"/>
<dbReference type="GO" id="GO:0000209">
    <property type="term" value="P:protein polyubiquitination"/>
    <property type="evidence" value="ECO:0007669"/>
    <property type="project" value="InterPro"/>
</dbReference>
<evidence type="ECO:0000256" key="6">
    <source>
        <dbReference type="ARBA" id="ARBA00022786"/>
    </source>
</evidence>
<organism evidence="16 17">
    <name type="scientific">Leptotrombidium deliense</name>
    <dbReference type="NCBI Taxonomy" id="299467"/>
    <lineage>
        <taxon>Eukaryota</taxon>
        <taxon>Metazoa</taxon>
        <taxon>Ecdysozoa</taxon>
        <taxon>Arthropoda</taxon>
        <taxon>Chelicerata</taxon>
        <taxon>Arachnida</taxon>
        <taxon>Acari</taxon>
        <taxon>Acariformes</taxon>
        <taxon>Trombidiformes</taxon>
        <taxon>Prostigmata</taxon>
        <taxon>Anystina</taxon>
        <taxon>Parasitengona</taxon>
        <taxon>Trombiculoidea</taxon>
        <taxon>Trombiculidae</taxon>
        <taxon>Leptotrombidium</taxon>
    </lineage>
</organism>
<keyword evidence="4" id="KW-1017">Isopeptide bond</keyword>
<evidence type="ECO:0000256" key="13">
    <source>
        <dbReference type="PROSITE-ProRule" id="PRU00104"/>
    </source>
</evidence>
<keyword evidence="7" id="KW-0832">Ubl conjugation</keyword>
<evidence type="ECO:0000256" key="8">
    <source>
        <dbReference type="ARBA" id="ARBA00061050"/>
    </source>
</evidence>
<evidence type="ECO:0000256" key="12">
    <source>
        <dbReference type="ARBA" id="ARBA00081642"/>
    </source>
</evidence>
<evidence type="ECO:0000313" key="16">
    <source>
        <dbReference type="EMBL" id="RWS26248.1"/>
    </source>
</evidence>
<keyword evidence="5" id="KW-0808">Transferase</keyword>
<dbReference type="FunFam" id="3.30.2410.10:FF:000011">
    <property type="entry name" value="Putative Ubiquitin-protein ligase E3C"/>
    <property type="match status" value="1"/>
</dbReference>
<name>A0A443SFF0_9ACAR</name>
<dbReference type="FunFam" id="3.90.1750.10:FF:000014">
    <property type="entry name" value="Putative Ubiquitin-protein ligase E3C"/>
    <property type="match status" value="1"/>
</dbReference>
<dbReference type="InterPro" id="IPR000569">
    <property type="entry name" value="HECT_dom"/>
</dbReference>
<dbReference type="GO" id="GO:0061630">
    <property type="term" value="F:ubiquitin protein ligase activity"/>
    <property type="evidence" value="ECO:0007669"/>
    <property type="project" value="UniProtKB-EC"/>
</dbReference>
<feature type="active site" description="Glycyl thioester intermediate" evidence="13">
    <location>
        <position position="1024"/>
    </location>
</feature>
<evidence type="ECO:0000256" key="2">
    <source>
        <dbReference type="ARBA" id="ARBA00004906"/>
    </source>
</evidence>
<dbReference type="GO" id="GO:0009966">
    <property type="term" value="P:regulation of signal transduction"/>
    <property type="evidence" value="ECO:0007669"/>
    <property type="project" value="UniProtKB-ARBA"/>
</dbReference>
<evidence type="ECO:0000256" key="10">
    <source>
        <dbReference type="ARBA" id="ARBA00067506"/>
    </source>
</evidence>
<keyword evidence="16" id="KW-0436">Ligase</keyword>
<comment type="pathway">
    <text evidence="2">Protein modification; protein ubiquitination.</text>
</comment>
<evidence type="ECO:0000256" key="7">
    <source>
        <dbReference type="ARBA" id="ARBA00022843"/>
    </source>
</evidence>
<dbReference type="EMBL" id="NCKV01002927">
    <property type="protein sequence ID" value="RWS26248.1"/>
    <property type="molecule type" value="Genomic_DNA"/>
</dbReference>
<dbReference type="AlphaFoldDB" id="A0A443SFF0"/>
<protein>
    <recommendedName>
        <fullName evidence="10">Ubiquitin-protein ligase E3C</fullName>
        <ecNumber evidence="3">2.3.2.26</ecNumber>
    </recommendedName>
    <alternativeName>
        <fullName evidence="11">HECT-type ubiquitin transferase E3C</fullName>
    </alternativeName>
    <alternativeName>
        <fullName evidence="12">RTA-associated ubiquitin ligase</fullName>
    </alternativeName>
</protein>
<keyword evidence="17" id="KW-1185">Reference proteome</keyword>
<dbReference type="Gene3D" id="3.30.2410.10">
    <property type="entry name" value="Hect, E3 ligase catalytic domain"/>
    <property type="match status" value="1"/>
</dbReference>
<dbReference type="FunFam" id="3.30.2160.10:FF:000002">
    <property type="entry name" value="Putative Ubiquitin-protein ligase E3C"/>
    <property type="match status" value="1"/>
</dbReference>
<reference evidence="16 17" key="1">
    <citation type="journal article" date="2018" name="Gigascience">
        <title>Genomes of trombidid mites reveal novel predicted allergens and laterally-transferred genes associated with secondary metabolism.</title>
        <authorList>
            <person name="Dong X."/>
            <person name="Chaisiri K."/>
            <person name="Xia D."/>
            <person name="Armstrong S.D."/>
            <person name="Fang Y."/>
            <person name="Donnelly M.J."/>
            <person name="Kadowaki T."/>
            <person name="McGarry J.W."/>
            <person name="Darby A.C."/>
            <person name="Makepeace B.L."/>
        </authorList>
    </citation>
    <scope>NUCLEOTIDE SEQUENCE [LARGE SCALE GENOMIC DNA]</scope>
    <source>
        <strain evidence="16">UoL-UT</strain>
    </source>
</reference>
<dbReference type="CDD" id="cd23767">
    <property type="entry name" value="IQCD"/>
    <property type="match status" value="1"/>
</dbReference>
<evidence type="ECO:0000256" key="1">
    <source>
        <dbReference type="ARBA" id="ARBA00000885"/>
    </source>
</evidence>
<accession>A0A443SFF0</accession>
<evidence type="ECO:0000256" key="4">
    <source>
        <dbReference type="ARBA" id="ARBA00022499"/>
    </source>
</evidence>
<dbReference type="PANTHER" id="PTHR45700">
    <property type="entry name" value="UBIQUITIN-PROTEIN LIGASE E3C"/>
    <property type="match status" value="1"/>
</dbReference>
<feature type="compositionally biased region" description="Basic and acidic residues" evidence="14">
    <location>
        <begin position="1"/>
        <end position="13"/>
    </location>
</feature>
<dbReference type="PANTHER" id="PTHR45700:SF2">
    <property type="entry name" value="UBIQUITIN-PROTEIN LIGASE E3C"/>
    <property type="match status" value="1"/>
</dbReference>
<dbReference type="PROSITE" id="PS50237">
    <property type="entry name" value="HECT"/>
    <property type="match status" value="1"/>
</dbReference>
<dbReference type="CDD" id="cd00078">
    <property type="entry name" value="HECTc"/>
    <property type="match status" value="1"/>
</dbReference>
<comment type="caution">
    <text evidence="16">The sequence shown here is derived from an EMBL/GenBank/DDBJ whole genome shotgun (WGS) entry which is preliminary data.</text>
</comment>
<evidence type="ECO:0000256" key="14">
    <source>
        <dbReference type="SAM" id="MobiDB-lite"/>
    </source>
</evidence>
<dbReference type="STRING" id="299467.A0A443SFF0"/>
<gene>
    <name evidence="16" type="ORF">B4U80_01484</name>
</gene>
<dbReference type="PROSITE" id="PS50096">
    <property type="entry name" value="IQ"/>
    <property type="match status" value="1"/>
</dbReference>
<dbReference type="GO" id="GO:0006511">
    <property type="term" value="P:ubiquitin-dependent protein catabolic process"/>
    <property type="evidence" value="ECO:0007669"/>
    <property type="project" value="TreeGrafter"/>
</dbReference>
<evidence type="ECO:0000256" key="3">
    <source>
        <dbReference type="ARBA" id="ARBA00012485"/>
    </source>
</evidence>
<feature type="domain" description="HECT" evidence="15">
    <location>
        <begin position="717"/>
        <end position="1056"/>
    </location>
</feature>
<keyword evidence="6 13" id="KW-0833">Ubl conjugation pathway</keyword>
<dbReference type="SMART" id="SM00119">
    <property type="entry name" value="HECTc"/>
    <property type="match status" value="1"/>
</dbReference>
<dbReference type="GO" id="GO:0016874">
    <property type="term" value="F:ligase activity"/>
    <property type="evidence" value="ECO:0007669"/>
    <property type="project" value="UniProtKB-KW"/>
</dbReference>
<evidence type="ECO:0000313" key="17">
    <source>
        <dbReference type="Proteomes" id="UP000288716"/>
    </source>
</evidence>
<comment type="subunit">
    <text evidence="9">Interacts with 26S proteasomes. Interacts (via the HECT domain) with UBE2D1 and, less efficiently, with UBE2L3.</text>
</comment>
<dbReference type="SUPFAM" id="SSF56204">
    <property type="entry name" value="Hect, E3 ligase catalytic domain"/>
    <property type="match status" value="1"/>
</dbReference>
<evidence type="ECO:0000256" key="5">
    <source>
        <dbReference type="ARBA" id="ARBA00022679"/>
    </source>
</evidence>
<dbReference type="Gene3D" id="3.90.1750.10">
    <property type="entry name" value="Hect, E3 ligase catalytic domains"/>
    <property type="match status" value="1"/>
</dbReference>
<comment type="catalytic activity">
    <reaction evidence="1">
        <text>S-ubiquitinyl-[E2 ubiquitin-conjugating enzyme]-L-cysteine + [acceptor protein]-L-lysine = [E2 ubiquitin-conjugating enzyme]-L-cysteine + N(6)-ubiquitinyl-[acceptor protein]-L-lysine.</text>
        <dbReference type="EC" id="2.3.2.26"/>
    </reaction>
</comment>
<evidence type="ECO:0000256" key="9">
    <source>
        <dbReference type="ARBA" id="ARBA00063372"/>
    </source>
</evidence>
<evidence type="ECO:0000256" key="11">
    <source>
        <dbReference type="ARBA" id="ARBA00077269"/>
    </source>
</evidence>